<dbReference type="InterPro" id="IPR007184">
    <property type="entry name" value="Mannoside_phosphorylase"/>
</dbReference>
<comment type="caution">
    <text evidence="4">The sequence shown here is derived from an EMBL/GenBank/DDBJ whole genome shotgun (WGS) entry which is preliminary data.</text>
</comment>
<organism evidence="4 5">
    <name type="scientific">Candidatus Roizmanbacteria bacterium RIFCSPLOWO2_02_FULL_36_11</name>
    <dbReference type="NCBI Taxonomy" id="1802071"/>
    <lineage>
        <taxon>Bacteria</taxon>
        <taxon>Candidatus Roizmaniibacteriota</taxon>
    </lineage>
</organism>
<reference evidence="4 5" key="1">
    <citation type="journal article" date="2016" name="Nat. Commun.">
        <title>Thousands of microbial genomes shed light on interconnected biogeochemical processes in an aquifer system.</title>
        <authorList>
            <person name="Anantharaman K."/>
            <person name="Brown C.T."/>
            <person name="Hug L.A."/>
            <person name="Sharon I."/>
            <person name="Castelle C.J."/>
            <person name="Probst A.J."/>
            <person name="Thomas B.C."/>
            <person name="Singh A."/>
            <person name="Wilkins M.J."/>
            <person name="Karaoz U."/>
            <person name="Brodie E.L."/>
            <person name="Williams K.H."/>
            <person name="Hubbard S.S."/>
            <person name="Banfield J.F."/>
        </authorList>
    </citation>
    <scope>NUCLEOTIDE SEQUENCE [LARGE SCALE GENOMIC DNA]</scope>
</reference>
<evidence type="ECO:0000256" key="1">
    <source>
        <dbReference type="ARBA" id="ARBA00022676"/>
    </source>
</evidence>
<name>A0A1F7JHU7_9BACT</name>
<dbReference type="SUPFAM" id="SSF75005">
    <property type="entry name" value="Arabinanase/levansucrase/invertase"/>
    <property type="match status" value="1"/>
</dbReference>
<dbReference type="Gene3D" id="2.115.10.20">
    <property type="entry name" value="Glycosyl hydrolase domain, family 43"/>
    <property type="match status" value="1"/>
</dbReference>
<dbReference type="EMBL" id="MGAV01000009">
    <property type="protein sequence ID" value="OGK55189.1"/>
    <property type="molecule type" value="Genomic_DNA"/>
</dbReference>
<keyword evidence="1" id="KW-0328">Glycosyltransferase</keyword>
<gene>
    <name evidence="4" type="ORF">A3H78_02405</name>
</gene>
<dbReference type="PANTHER" id="PTHR34106:SF5">
    <property type="entry name" value="GLYCOSIDASE"/>
    <property type="match status" value="1"/>
</dbReference>
<evidence type="ECO:0000313" key="5">
    <source>
        <dbReference type="Proteomes" id="UP000177418"/>
    </source>
</evidence>
<dbReference type="InterPro" id="IPR023296">
    <property type="entry name" value="Glyco_hydro_beta-prop_sf"/>
</dbReference>
<proteinExistence type="inferred from homology"/>
<dbReference type="PANTHER" id="PTHR34106">
    <property type="entry name" value="GLYCOSIDASE"/>
    <property type="match status" value="1"/>
</dbReference>
<evidence type="ECO:0008006" key="6">
    <source>
        <dbReference type="Google" id="ProtNLM"/>
    </source>
</evidence>
<dbReference type="CDD" id="cd18614">
    <property type="entry name" value="GH130"/>
    <property type="match status" value="1"/>
</dbReference>
<evidence type="ECO:0000256" key="2">
    <source>
        <dbReference type="ARBA" id="ARBA00022679"/>
    </source>
</evidence>
<dbReference type="PIRSF" id="PIRSF016202">
    <property type="entry name" value="PH1107"/>
    <property type="match status" value="1"/>
</dbReference>
<dbReference type="Pfam" id="PF04041">
    <property type="entry name" value="Glyco_hydro_130"/>
    <property type="match status" value="1"/>
</dbReference>
<evidence type="ECO:0000313" key="4">
    <source>
        <dbReference type="EMBL" id="OGK55189.1"/>
    </source>
</evidence>
<comment type="similarity">
    <text evidence="3">Belongs to the glycosyl hydrolase 130 family.</text>
</comment>
<dbReference type="AlphaFoldDB" id="A0A1F7JHU7"/>
<dbReference type="GO" id="GO:0016757">
    <property type="term" value="F:glycosyltransferase activity"/>
    <property type="evidence" value="ECO:0007669"/>
    <property type="project" value="UniProtKB-KW"/>
</dbReference>
<keyword evidence="2" id="KW-0808">Transferase</keyword>
<accession>A0A1F7JHU7</accession>
<sequence>MKLFIRSQKNPILSPISDRAHWWESKAVFNPGVAVKDNKIYLLYRALGQIHYSYFGLSILSDPTTIEKRLSLPVMEPEEGNKYEQFGVEDARITYLEGKYHIVYNAPSIYRQSKIVPLWQHMKVPWRIRCMLAQTTDFIHFKRMGNIIANIDTKDGVLFPEKINGQYTLLHRIIPDIWISFSDKLTHFSKGEILCKPRVGKWDSERIGAGPPPIKTLSGWLLIYHGSETIDDGRFIYRAGIMLLDLKDPRKILYRSEEPIFQPEEKYEREGYVNNVVFPTGLIEWGDKYWIYYGAADQVVAAAYIDKNTMLDYLAKAVT</sequence>
<dbReference type="Proteomes" id="UP000177418">
    <property type="component" value="Unassembled WGS sequence"/>
</dbReference>
<evidence type="ECO:0000256" key="3">
    <source>
        <dbReference type="ARBA" id="ARBA00024356"/>
    </source>
</evidence>
<protein>
    <recommendedName>
        <fullName evidence="6">Glycosidase</fullName>
    </recommendedName>
</protein>